<name>A0AAN7Q507_MYCAM</name>
<evidence type="ECO:0008006" key="3">
    <source>
        <dbReference type="Google" id="ProtNLM"/>
    </source>
</evidence>
<accession>A0AAN7Q507</accession>
<evidence type="ECO:0000313" key="1">
    <source>
        <dbReference type="EMBL" id="KAK4831531.1"/>
    </source>
</evidence>
<evidence type="ECO:0000313" key="2">
    <source>
        <dbReference type="Proteomes" id="UP001333110"/>
    </source>
</evidence>
<proteinExistence type="predicted"/>
<keyword evidence="2" id="KW-1185">Reference proteome</keyword>
<gene>
    <name evidence="1" type="ORF">QYF61_018133</name>
</gene>
<dbReference type="EMBL" id="JAUNZN010000001">
    <property type="protein sequence ID" value="KAK4831531.1"/>
    <property type="molecule type" value="Genomic_DNA"/>
</dbReference>
<reference evidence="1 2" key="1">
    <citation type="journal article" date="2023" name="J. Hered.">
        <title>Chromosome-level genome of the wood stork (Mycteria americana) provides insight into avian chromosome evolution.</title>
        <authorList>
            <person name="Flamio R. Jr."/>
            <person name="Ramstad K.M."/>
        </authorList>
    </citation>
    <scope>NUCLEOTIDE SEQUENCE [LARGE SCALE GENOMIC DNA]</scope>
    <source>
        <strain evidence="1">JAX WOST 10</strain>
    </source>
</reference>
<protein>
    <recommendedName>
        <fullName evidence="3">Rna-directed dna polymerase from mobile element jockey-like</fullName>
    </recommendedName>
</protein>
<organism evidence="1 2">
    <name type="scientific">Mycteria americana</name>
    <name type="common">Wood stork</name>
    <dbReference type="NCBI Taxonomy" id="33587"/>
    <lineage>
        <taxon>Eukaryota</taxon>
        <taxon>Metazoa</taxon>
        <taxon>Chordata</taxon>
        <taxon>Craniata</taxon>
        <taxon>Vertebrata</taxon>
        <taxon>Euteleostomi</taxon>
        <taxon>Archelosauria</taxon>
        <taxon>Archosauria</taxon>
        <taxon>Dinosauria</taxon>
        <taxon>Saurischia</taxon>
        <taxon>Theropoda</taxon>
        <taxon>Coelurosauria</taxon>
        <taxon>Aves</taxon>
        <taxon>Neognathae</taxon>
        <taxon>Neoaves</taxon>
        <taxon>Aequornithes</taxon>
        <taxon>Ciconiiformes</taxon>
        <taxon>Ciconiidae</taxon>
        <taxon>Mycteria</taxon>
    </lineage>
</organism>
<sequence length="197" mass="21743">MYSGVRSDAKLGALASRPKGRAAIQGDLGRLGEWANRNLTKLSEVKCQVLHHGGKSLCHTTSWGWMGWGAALWKKPWGGAQDRRGQTGGGSAEGAVGLEHLPCEERLRKLGWVSLEKGWLLGAPNMPRRGHQRDGAELLTVVHWERIRDNGHKLKQGRFGLDVRKTFFPMSTVRQIAQRSCVVSILGCFQDPLSNVV</sequence>
<dbReference type="AlphaFoldDB" id="A0AAN7Q507"/>
<dbReference type="Proteomes" id="UP001333110">
    <property type="component" value="Unassembled WGS sequence"/>
</dbReference>
<comment type="caution">
    <text evidence="1">The sequence shown here is derived from an EMBL/GenBank/DDBJ whole genome shotgun (WGS) entry which is preliminary data.</text>
</comment>